<dbReference type="EMBL" id="DVLL01000008">
    <property type="protein sequence ID" value="HIT58446.1"/>
    <property type="molecule type" value="Genomic_DNA"/>
</dbReference>
<reference evidence="3" key="1">
    <citation type="submission" date="2020-10" db="EMBL/GenBank/DDBJ databases">
        <authorList>
            <person name="Gilroy R."/>
        </authorList>
    </citation>
    <scope>NUCLEOTIDE SEQUENCE</scope>
    <source>
        <strain evidence="3">CHK33-4379</strain>
    </source>
</reference>
<feature type="domain" description="Glycosyltransferase subfamily 4-like N-terminal" evidence="2">
    <location>
        <begin position="22"/>
        <end position="180"/>
    </location>
</feature>
<dbReference type="PANTHER" id="PTHR12526">
    <property type="entry name" value="GLYCOSYLTRANSFERASE"/>
    <property type="match status" value="1"/>
</dbReference>
<comment type="caution">
    <text evidence="3">The sequence shown here is derived from an EMBL/GenBank/DDBJ whole genome shotgun (WGS) entry which is preliminary data.</text>
</comment>
<dbReference type="InterPro" id="IPR028098">
    <property type="entry name" value="Glyco_trans_4-like_N"/>
</dbReference>
<sequence length="369" mass="41360">MKKTGESKNKVCIFSGDISRGGGTEKMAIFLANALCSSGRFEVEIVCICQSGGTPRFKLDPRVKITPLCKSWVNPGPGYLIVMKRLYSYLKRRNFSVIIDVDVVLDVLTLPLKPLTGVKVISWEHFHYALTLGSSYRKLIRKLTCRFSDCIVTLTEIDASTYIREGKPRCRVVPIYNPIDRFASDTVPPMSEREKLIVSAGHLTRRKGYSDLVEAAAILHPSFPDWKFKIYGDGEERETLENLIRDRGLNGVFELSGFTGNLADKLSKASIFAMTSRSEGLPMVLLEAKLMKLPSVSYDILTGPSEIILNGVNGYLVEPENVNAFAESLARLMESERLREEFSANAWDNIAKFDSAEITKKWIRLLDSL</sequence>
<dbReference type="Proteomes" id="UP000824136">
    <property type="component" value="Unassembled WGS sequence"/>
</dbReference>
<evidence type="ECO:0000259" key="2">
    <source>
        <dbReference type="Pfam" id="PF13439"/>
    </source>
</evidence>
<dbReference type="SUPFAM" id="SSF53756">
    <property type="entry name" value="UDP-Glycosyltransferase/glycogen phosphorylase"/>
    <property type="match status" value="1"/>
</dbReference>
<evidence type="ECO:0000259" key="1">
    <source>
        <dbReference type="Pfam" id="PF00534"/>
    </source>
</evidence>
<dbReference type="Pfam" id="PF00534">
    <property type="entry name" value="Glycos_transf_1"/>
    <property type="match status" value="1"/>
</dbReference>
<dbReference type="InterPro" id="IPR001296">
    <property type="entry name" value="Glyco_trans_1"/>
</dbReference>
<organism evidence="3 4">
    <name type="scientific">Candidatus Faeciplasma pullistercoris</name>
    <dbReference type="NCBI Taxonomy" id="2840800"/>
    <lineage>
        <taxon>Bacteria</taxon>
        <taxon>Bacillati</taxon>
        <taxon>Bacillota</taxon>
        <taxon>Clostridia</taxon>
        <taxon>Eubacteriales</taxon>
        <taxon>Oscillospiraceae</taxon>
        <taxon>Oscillospiraceae incertae sedis</taxon>
        <taxon>Candidatus Faeciplasma</taxon>
    </lineage>
</organism>
<evidence type="ECO:0000313" key="4">
    <source>
        <dbReference type="Proteomes" id="UP000824136"/>
    </source>
</evidence>
<reference evidence="3" key="2">
    <citation type="journal article" date="2021" name="PeerJ">
        <title>Extensive microbial diversity within the chicken gut microbiome revealed by metagenomics and culture.</title>
        <authorList>
            <person name="Gilroy R."/>
            <person name="Ravi A."/>
            <person name="Getino M."/>
            <person name="Pursley I."/>
            <person name="Horton D.L."/>
            <person name="Alikhan N.F."/>
            <person name="Baker D."/>
            <person name="Gharbi K."/>
            <person name="Hall N."/>
            <person name="Watson M."/>
            <person name="Adriaenssens E.M."/>
            <person name="Foster-Nyarko E."/>
            <person name="Jarju S."/>
            <person name="Secka A."/>
            <person name="Antonio M."/>
            <person name="Oren A."/>
            <person name="Chaudhuri R.R."/>
            <person name="La Ragione R."/>
            <person name="Hildebrand F."/>
            <person name="Pallen M.J."/>
        </authorList>
    </citation>
    <scope>NUCLEOTIDE SEQUENCE</scope>
    <source>
        <strain evidence="3">CHK33-4379</strain>
    </source>
</reference>
<dbReference type="Pfam" id="PF13439">
    <property type="entry name" value="Glyco_transf_4"/>
    <property type="match status" value="1"/>
</dbReference>
<proteinExistence type="predicted"/>
<dbReference type="GO" id="GO:0016757">
    <property type="term" value="F:glycosyltransferase activity"/>
    <property type="evidence" value="ECO:0007669"/>
    <property type="project" value="InterPro"/>
</dbReference>
<dbReference type="PANTHER" id="PTHR12526:SF627">
    <property type="entry name" value="D-RHAMNOSYLTRANSFERASE WBPZ"/>
    <property type="match status" value="1"/>
</dbReference>
<feature type="domain" description="Glycosyl transferase family 1" evidence="1">
    <location>
        <begin position="190"/>
        <end position="346"/>
    </location>
</feature>
<accession>A0A9D1KJW5</accession>
<protein>
    <submittedName>
        <fullName evidence="3">Glycosyltransferase family 4 protein</fullName>
    </submittedName>
</protein>
<dbReference type="CDD" id="cd03820">
    <property type="entry name" value="GT4_AmsD-like"/>
    <property type="match status" value="1"/>
</dbReference>
<evidence type="ECO:0000313" key="3">
    <source>
        <dbReference type="EMBL" id="HIT58446.1"/>
    </source>
</evidence>
<dbReference type="Gene3D" id="3.40.50.2000">
    <property type="entry name" value="Glycogen Phosphorylase B"/>
    <property type="match status" value="2"/>
</dbReference>
<name>A0A9D1KJW5_9FIRM</name>
<gene>
    <name evidence="3" type="ORF">IAC39_01810</name>
</gene>
<dbReference type="AlphaFoldDB" id="A0A9D1KJW5"/>